<dbReference type="HAMAP" id="MF_00636">
    <property type="entry name" value="RapZ_like"/>
    <property type="match status" value="1"/>
</dbReference>
<feature type="domain" description="RapZ C-terminal" evidence="6">
    <location>
        <begin position="171"/>
        <end position="288"/>
    </location>
</feature>
<dbReference type="GO" id="GO:0005525">
    <property type="term" value="F:GTP binding"/>
    <property type="evidence" value="ECO:0007669"/>
    <property type="project" value="UniProtKB-UniRule"/>
</dbReference>
<feature type="binding site" evidence="4">
    <location>
        <begin position="15"/>
        <end position="22"/>
    </location>
    <ligand>
        <name>ATP</name>
        <dbReference type="ChEBI" id="CHEBI:30616"/>
    </ligand>
</feature>
<evidence type="ECO:0000256" key="2">
    <source>
        <dbReference type="ARBA" id="ARBA00022840"/>
    </source>
</evidence>
<feature type="binding site" evidence="4">
    <location>
        <begin position="66"/>
        <end position="69"/>
    </location>
    <ligand>
        <name>GTP</name>
        <dbReference type="ChEBI" id="CHEBI:37565"/>
    </ligand>
</feature>
<protein>
    <submittedName>
        <fullName evidence="7">GlmZ(SRNA)-inactivating NTPase</fullName>
    </submittedName>
</protein>
<dbReference type="PANTHER" id="PTHR30448:SF0">
    <property type="entry name" value="RNASE ADAPTER PROTEIN RAPZ"/>
    <property type="match status" value="1"/>
</dbReference>
<accession>A0A074M5S9</accession>
<evidence type="ECO:0000256" key="4">
    <source>
        <dbReference type="HAMAP-Rule" id="MF_00636"/>
    </source>
</evidence>
<dbReference type="NCBIfam" id="NF003828">
    <property type="entry name" value="PRK05416.1"/>
    <property type="match status" value="1"/>
</dbReference>
<dbReference type="Pfam" id="PF03668">
    <property type="entry name" value="RapZ-like_N"/>
    <property type="match status" value="1"/>
</dbReference>
<dbReference type="eggNOG" id="COG1660">
    <property type="taxonomic scope" value="Bacteria"/>
</dbReference>
<keyword evidence="3 4" id="KW-0342">GTP-binding</keyword>
<dbReference type="Gene3D" id="3.40.50.300">
    <property type="entry name" value="P-loop containing nucleotide triphosphate hydrolases"/>
    <property type="match status" value="1"/>
</dbReference>
<evidence type="ECO:0000313" key="7">
    <source>
        <dbReference type="EMBL" id="KEO81367.1"/>
    </source>
</evidence>
<dbReference type="AlphaFoldDB" id="A0A074M5S9"/>
<gene>
    <name evidence="7" type="ORF">EL26_21255</name>
</gene>
<keyword evidence="8" id="KW-1185">Reference proteome</keyword>
<keyword evidence="2 4" id="KW-0067">ATP-binding</keyword>
<dbReference type="Proteomes" id="UP000027931">
    <property type="component" value="Unassembled WGS sequence"/>
</dbReference>
<dbReference type="PIRSF" id="PIRSF005052">
    <property type="entry name" value="P-loopkin"/>
    <property type="match status" value="1"/>
</dbReference>
<evidence type="ECO:0000313" key="8">
    <source>
        <dbReference type="Proteomes" id="UP000027931"/>
    </source>
</evidence>
<dbReference type="InterPro" id="IPR027417">
    <property type="entry name" value="P-loop_NTPase"/>
</dbReference>
<dbReference type="STRING" id="1157490.EL26_21255"/>
<dbReference type="PANTHER" id="PTHR30448">
    <property type="entry name" value="RNASE ADAPTER PROTEIN RAPZ"/>
    <property type="match status" value="1"/>
</dbReference>
<evidence type="ECO:0000259" key="5">
    <source>
        <dbReference type="Pfam" id="PF03668"/>
    </source>
</evidence>
<dbReference type="GO" id="GO:0005524">
    <property type="term" value="F:ATP binding"/>
    <property type="evidence" value="ECO:0007669"/>
    <property type="project" value="UniProtKB-UniRule"/>
</dbReference>
<dbReference type="SUPFAM" id="SSF52540">
    <property type="entry name" value="P-loop containing nucleoside triphosphate hydrolases"/>
    <property type="match status" value="1"/>
</dbReference>
<reference evidence="7 8" key="1">
    <citation type="journal article" date="2013" name="Int. J. Syst. Evol. Microbiol.">
        <title>Tumebacillus flagellatus sp. nov., an alpha-amylase/pullulanase-producing bacterium isolated from cassava wastewater.</title>
        <authorList>
            <person name="Wang Q."/>
            <person name="Xie N."/>
            <person name="Qin Y."/>
            <person name="Shen N."/>
            <person name="Zhu J."/>
            <person name="Mi H."/>
            <person name="Huang R."/>
        </authorList>
    </citation>
    <scope>NUCLEOTIDE SEQUENCE [LARGE SCALE GENOMIC DNA]</scope>
    <source>
        <strain evidence="7 8">GST4</strain>
    </source>
</reference>
<dbReference type="Pfam" id="PF22740">
    <property type="entry name" value="PapZ_C"/>
    <property type="match status" value="1"/>
</dbReference>
<dbReference type="InterPro" id="IPR053930">
    <property type="entry name" value="RapZ-like_N"/>
</dbReference>
<feature type="domain" description="RapZ-like N-terminal" evidence="5">
    <location>
        <begin position="8"/>
        <end position="163"/>
    </location>
</feature>
<dbReference type="EMBL" id="JMIR01000039">
    <property type="protein sequence ID" value="KEO81367.1"/>
    <property type="molecule type" value="Genomic_DNA"/>
</dbReference>
<sequence length="291" mass="33202">MNTMQTEINLLIITGLSGAGKSVTIDALEDIGFFCVDNLPPALIPKFGDLILQSQGKVTKVGLVCDMRGGDFFNTVFDALQELEQKGHVNYQIVFLEADDSTIVRRFKETRRRHPMAKDGRVVEGIHEERRMLDDIRGKADLIINTTNLKASALRQQIVERFSHIDQQHLKVDIMSFGFKHGVPIEADMIFDVRFLPNPHYVDHLRPKTGRDAEVYEYVMKWPITTAFLSKLTDMVDFLLPQFRKEGKQQLVIGIGCTGGKHRSVALAEYLHEHIKDREWTTVVHRDSEKS</sequence>
<evidence type="ECO:0000256" key="3">
    <source>
        <dbReference type="ARBA" id="ARBA00023134"/>
    </source>
</evidence>
<evidence type="ECO:0000256" key="1">
    <source>
        <dbReference type="ARBA" id="ARBA00022741"/>
    </source>
</evidence>
<dbReference type="InterPro" id="IPR053931">
    <property type="entry name" value="RapZ_C"/>
</dbReference>
<name>A0A074M5S9_9BACL</name>
<comment type="caution">
    <text evidence="7">The sequence shown here is derived from an EMBL/GenBank/DDBJ whole genome shotgun (WGS) entry which is preliminary data.</text>
</comment>
<dbReference type="InterPro" id="IPR005337">
    <property type="entry name" value="RapZ-like"/>
</dbReference>
<keyword evidence="1 4" id="KW-0547">Nucleotide-binding</keyword>
<evidence type="ECO:0000259" key="6">
    <source>
        <dbReference type="Pfam" id="PF22740"/>
    </source>
</evidence>
<proteinExistence type="inferred from homology"/>
<organism evidence="7 8">
    <name type="scientific">Tumebacillus flagellatus</name>
    <dbReference type="NCBI Taxonomy" id="1157490"/>
    <lineage>
        <taxon>Bacteria</taxon>
        <taxon>Bacillati</taxon>
        <taxon>Bacillota</taxon>
        <taxon>Bacilli</taxon>
        <taxon>Bacillales</taxon>
        <taxon>Alicyclobacillaceae</taxon>
        <taxon>Tumebacillus</taxon>
    </lineage>
</organism>